<dbReference type="PROSITE" id="PS51257">
    <property type="entry name" value="PROKAR_LIPOPROTEIN"/>
    <property type="match status" value="1"/>
</dbReference>
<evidence type="ECO:0000313" key="3">
    <source>
        <dbReference type="Proteomes" id="UP000590442"/>
    </source>
</evidence>
<sequence length="472" mass="50683">MKNPIPYLLIFTLLFIGVSCSSDDETVPETLVVAFENPSLSFDTVDTQKEITLVFSATTLESGTVTINYTTENATYGDTEDFTTSPSGASGSIVVDIAESTNSTSFTFNKLKDAIEGTTKLVTFSIASISIPDAISNGNTQLQISFAETAATAGSFAPEVGGPNEPNQVYVDLSSLTQSSANRASWDLGFHSGDEYRVTLNGSIFMAAAKLEATDIDAVTPEDVAELQPQVAVGTFDAANTAYVDGVTGEITTTAIAEISETDEDNTVYLLNLGFEVGTDTPDIGSVDISDDPRGWKKIRILRSGTDYVLQYADLDASEHTEVTVSKNTGYHFSHFSFDTEKIVSVQPASDKWDMNFTVFTNEIPGFGSYGYSDFIATNSLSGVGAYQVEAATIAYADFTLSSVEEASFVTEARAIGSGWRNGGGPGTLPSIKDDIYYVLKDADGNIYKIRFTALVNESGERGYPEFEFELL</sequence>
<keyword evidence="3" id="KW-1185">Reference proteome</keyword>
<evidence type="ECO:0000313" key="2">
    <source>
        <dbReference type="EMBL" id="NJB71393.1"/>
    </source>
</evidence>
<dbReference type="CDD" id="cd12105">
    <property type="entry name" value="HmuY"/>
    <property type="match status" value="1"/>
</dbReference>
<gene>
    <name evidence="2" type="ORF">GGR42_001855</name>
</gene>
<dbReference type="EMBL" id="JAATJJ010000001">
    <property type="protein sequence ID" value="NJB71393.1"/>
    <property type="molecule type" value="Genomic_DNA"/>
</dbReference>
<reference evidence="2 3" key="1">
    <citation type="submission" date="2020-03" db="EMBL/GenBank/DDBJ databases">
        <title>Genomic Encyclopedia of Type Strains, Phase IV (KMG-IV): sequencing the most valuable type-strain genomes for metagenomic binning, comparative biology and taxonomic classification.</title>
        <authorList>
            <person name="Goeker M."/>
        </authorList>
    </citation>
    <scope>NUCLEOTIDE SEQUENCE [LARGE SCALE GENOMIC DNA]</scope>
    <source>
        <strain evidence="2 3">DSM 29762</strain>
    </source>
</reference>
<proteinExistence type="predicted"/>
<keyword evidence="1" id="KW-0732">Signal</keyword>
<protein>
    <recommendedName>
        <fullName evidence="4">HmuY protein</fullName>
    </recommendedName>
</protein>
<dbReference type="Proteomes" id="UP000590442">
    <property type="component" value="Unassembled WGS sequence"/>
</dbReference>
<evidence type="ECO:0000256" key="1">
    <source>
        <dbReference type="SAM" id="SignalP"/>
    </source>
</evidence>
<organism evidence="2 3">
    <name type="scientific">Saonia flava</name>
    <dbReference type="NCBI Taxonomy" id="523696"/>
    <lineage>
        <taxon>Bacteria</taxon>
        <taxon>Pseudomonadati</taxon>
        <taxon>Bacteroidota</taxon>
        <taxon>Flavobacteriia</taxon>
        <taxon>Flavobacteriales</taxon>
        <taxon>Flavobacteriaceae</taxon>
        <taxon>Saonia</taxon>
    </lineage>
</organism>
<accession>A0A846QYW2</accession>
<dbReference type="AlphaFoldDB" id="A0A846QYW2"/>
<dbReference type="Pfam" id="PF14064">
    <property type="entry name" value="HmuY"/>
    <property type="match status" value="1"/>
</dbReference>
<feature type="chain" id="PRO_5033010916" description="HmuY protein" evidence="1">
    <location>
        <begin position="22"/>
        <end position="472"/>
    </location>
</feature>
<evidence type="ECO:0008006" key="4">
    <source>
        <dbReference type="Google" id="ProtNLM"/>
    </source>
</evidence>
<dbReference type="RefSeq" id="WP_167963109.1">
    <property type="nucleotide sequence ID" value="NZ_JAATJJ010000001.1"/>
</dbReference>
<dbReference type="InterPro" id="IPR025921">
    <property type="entry name" value="HmuY"/>
</dbReference>
<comment type="caution">
    <text evidence="2">The sequence shown here is derived from an EMBL/GenBank/DDBJ whole genome shotgun (WGS) entry which is preliminary data.</text>
</comment>
<feature type="signal peptide" evidence="1">
    <location>
        <begin position="1"/>
        <end position="21"/>
    </location>
</feature>
<name>A0A846QYW2_9FLAO</name>